<dbReference type="RefSeq" id="WP_382254075.1">
    <property type="nucleotide sequence ID" value="NZ_JBHTBX010000002.1"/>
</dbReference>
<proteinExistence type="predicted"/>
<dbReference type="Proteomes" id="UP001596495">
    <property type="component" value="Unassembled WGS sequence"/>
</dbReference>
<dbReference type="Pfam" id="PF02566">
    <property type="entry name" value="OsmC"/>
    <property type="match status" value="1"/>
</dbReference>
<accession>A0ABW2R5M7</accession>
<keyword evidence="1" id="KW-0560">Oxidoreductase</keyword>
<organism evidence="1 2">
    <name type="scientific">Hydrogenophaga bisanensis</name>
    <dbReference type="NCBI Taxonomy" id="439611"/>
    <lineage>
        <taxon>Bacteria</taxon>
        <taxon>Pseudomonadati</taxon>
        <taxon>Pseudomonadota</taxon>
        <taxon>Betaproteobacteria</taxon>
        <taxon>Burkholderiales</taxon>
        <taxon>Comamonadaceae</taxon>
        <taxon>Hydrogenophaga</taxon>
    </lineage>
</organism>
<protein>
    <submittedName>
        <fullName evidence="1">OsmC family protein</fullName>
        <ecNumber evidence="1">1.11.1.-</ecNumber>
    </submittedName>
</protein>
<dbReference type="EC" id="1.11.1.-" evidence="1"/>
<evidence type="ECO:0000313" key="2">
    <source>
        <dbReference type="Proteomes" id="UP001596495"/>
    </source>
</evidence>
<sequence>MTVSPTKMQFHVVSRRESAQLSRARCKNAQIDLDTDLAGNPDAFNPAEVLLAALSACMIKGIERVIPILKFQLRGVEVRVHGVRQDVPPRMESIDYEIVVDTDEDDRRLALLHDNVKKFGTVFNTVAPGTELSGILRRRTDAE</sequence>
<dbReference type="InterPro" id="IPR052924">
    <property type="entry name" value="OsmC/Ohr_hydroprdx_reductase"/>
</dbReference>
<name>A0ABW2R5M7_9BURK</name>
<dbReference type="InterPro" id="IPR015946">
    <property type="entry name" value="KH_dom-like_a/b"/>
</dbReference>
<dbReference type="EMBL" id="JBHTBX010000002">
    <property type="protein sequence ID" value="MFC7433713.1"/>
    <property type="molecule type" value="Genomic_DNA"/>
</dbReference>
<comment type="caution">
    <text evidence="1">The sequence shown here is derived from an EMBL/GenBank/DDBJ whole genome shotgun (WGS) entry which is preliminary data.</text>
</comment>
<keyword evidence="1" id="KW-0575">Peroxidase</keyword>
<dbReference type="InterPro" id="IPR003718">
    <property type="entry name" value="OsmC/Ohr_fam"/>
</dbReference>
<keyword evidence="2" id="KW-1185">Reference proteome</keyword>
<dbReference type="PANTHER" id="PTHR35368">
    <property type="entry name" value="HYDROPEROXIDE REDUCTASE"/>
    <property type="match status" value="1"/>
</dbReference>
<evidence type="ECO:0000313" key="1">
    <source>
        <dbReference type="EMBL" id="MFC7433713.1"/>
    </source>
</evidence>
<dbReference type="SUPFAM" id="SSF82784">
    <property type="entry name" value="OsmC-like"/>
    <property type="match status" value="1"/>
</dbReference>
<gene>
    <name evidence="1" type="ORF">ACFQNJ_04230</name>
</gene>
<dbReference type="Gene3D" id="3.30.300.20">
    <property type="match status" value="1"/>
</dbReference>
<dbReference type="GO" id="GO:0004601">
    <property type="term" value="F:peroxidase activity"/>
    <property type="evidence" value="ECO:0007669"/>
    <property type="project" value="UniProtKB-KW"/>
</dbReference>
<dbReference type="PANTHER" id="PTHR35368:SF1">
    <property type="entry name" value="HYDROPEROXIDE REDUCTASE"/>
    <property type="match status" value="1"/>
</dbReference>
<reference evidence="2" key="1">
    <citation type="journal article" date="2019" name="Int. J. Syst. Evol. Microbiol.">
        <title>The Global Catalogue of Microorganisms (GCM) 10K type strain sequencing project: providing services to taxonomists for standard genome sequencing and annotation.</title>
        <authorList>
            <consortium name="The Broad Institute Genomics Platform"/>
            <consortium name="The Broad Institute Genome Sequencing Center for Infectious Disease"/>
            <person name="Wu L."/>
            <person name="Ma J."/>
        </authorList>
    </citation>
    <scope>NUCLEOTIDE SEQUENCE [LARGE SCALE GENOMIC DNA]</scope>
    <source>
        <strain evidence="2">CCUG 54518</strain>
    </source>
</reference>
<dbReference type="InterPro" id="IPR036102">
    <property type="entry name" value="OsmC/Ohrsf"/>
</dbReference>